<evidence type="ECO:0000313" key="3">
    <source>
        <dbReference type="EMBL" id="PZF97457.1"/>
    </source>
</evidence>
<dbReference type="GO" id="GO:0008270">
    <property type="term" value="F:zinc ion binding"/>
    <property type="evidence" value="ECO:0007669"/>
    <property type="project" value="InterPro"/>
</dbReference>
<dbReference type="GO" id="GO:0003676">
    <property type="term" value="F:nucleic acid binding"/>
    <property type="evidence" value="ECO:0007669"/>
    <property type="project" value="InterPro"/>
</dbReference>
<dbReference type="Proteomes" id="UP000248627">
    <property type="component" value="Unassembled WGS sequence"/>
</dbReference>
<dbReference type="InterPro" id="IPR003615">
    <property type="entry name" value="HNH_nuc"/>
</dbReference>
<organism evidence="3 4">
    <name type="scientific">Micromonospora endophytica</name>
    <dbReference type="NCBI Taxonomy" id="515350"/>
    <lineage>
        <taxon>Bacteria</taxon>
        <taxon>Bacillati</taxon>
        <taxon>Actinomycetota</taxon>
        <taxon>Actinomycetes</taxon>
        <taxon>Micromonosporales</taxon>
        <taxon>Micromonosporaceae</taxon>
        <taxon>Micromonospora</taxon>
    </lineage>
</organism>
<evidence type="ECO:0008006" key="5">
    <source>
        <dbReference type="Google" id="ProtNLM"/>
    </source>
</evidence>
<dbReference type="AlphaFoldDB" id="A0A2W2DC94"/>
<gene>
    <name evidence="3" type="ORF">C1I93_11705</name>
</gene>
<evidence type="ECO:0000313" key="4">
    <source>
        <dbReference type="Proteomes" id="UP000248627"/>
    </source>
</evidence>
<accession>A0A2W2DC94</accession>
<dbReference type="RefSeq" id="WP_111243291.1">
    <property type="nucleotide sequence ID" value="NZ_AP023358.1"/>
</dbReference>
<comment type="caution">
    <text evidence="3">The sequence shown here is derived from an EMBL/GenBank/DDBJ whole genome shotgun (WGS) entry which is preliminary data.</text>
</comment>
<sequence>MPRHLVNMDALIPREDFEVHTPEPVTEPSILSTTMKITDLGPESLIYNVLRKPDFQRETANWTPEKVAELVRSFLEGDLIPSVILWRSPRSGNIFVIDGAHRLSALVAWVHDDYGDKHTSMRFFDNTIPVEQKRAADGARKIINDSVGSYAELSSVLRNPGTSDKSKLRLARNLSAFALHLQWVVGGAEKAESSFFRINQQATPIDQTELDMIKARRKPNALAARAFIRAGTGHKYWSDFEVDTQEEIERIAKEVYELMFRPALETSIRTTDLPAAGRGYSSDSLRMVFELVNFVNNLTPDMWQRPAKAPGQRAKEGVASPLLADDGDGSRTIEFMRAVRKAASRIAGNEPGSLGLHPAVYFYSATGRFQPAAFLATVALVVELEKKKRIAAFTDVRAAFEEFLVTRKYFLNQIVRNYGSMQRAVGPIHVMHRTVFDCLTRQLAGDEIVVDLKRQPSLRASLKEITDDDRQHGRNFSTETKNMIVLRGVLEGATRCGICGARVPLGSASIDHRLRKADGGTGMPENGQIAHPYCNTGYKESRHAQQRGSQAALFAMEDNG</sequence>
<dbReference type="GO" id="GO:0004519">
    <property type="term" value="F:endonuclease activity"/>
    <property type="evidence" value="ECO:0007669"/>
    <property type="project" value="InterPro"/>
</dbReference>
<dbReference type="OrthoDB" id="9764212at2"/>
<dbReference type="Pfam" id="PF03235">
    <property type="entry name" value="GmrSD_N"/>
    <property type="match status" value="1"/>
</dbReference>
<dbReference type="Gene3D" id="1.10.30.50">
    <property type="match status" value="1"/>
</dbReference>
<protein>
    <recommendedName>
        <fullName evidence="5">HNH endonuclease</fullName>
    </recommendedName>
</protein>
<dbReference type="EMBL" id="POTX01000060">
    <property type="protein sequence ID" value="PZF97457.1"/>
    <property type="molecule type" value="Genomic_DNA"/>
</dbReference>
<feature type="domain" description="GmrSD restriction endonucleases N-terminal" evidence="2">
    <location>
        <begin position="50"/>
        <end position="210"/>
    </location>
</feature>
<keyword evidence="4" id="KW-1185">Reference proteome</keyword>
<dbReference type="CDD" id="cd00085">
    <property type="entry name" value="HNHc"/>
    <property type="match status" value="1"/>
</dbReference>
<proteinExistence type="predicted"/>
<reference evidence="3 4" key="1">
    <citation type="submission" date="2018-01" db="EMBL/GenBank/DDBJ databases">
        <title>Draft genome sequence of Jishengella endophytica.</title>
        <authorList>
            <person name="Sahin N."/>
            <person name="Ay H."/>
            <person name="Saygin H."/>
        </authorList>
    </citation>
    <scope>NUCLEOTIDE SEQUENCE [LARGE SCALE GENOMIC DNA]</scope>
    <source>
        <strain evidence="3 4">DSM 45430</strain>
    </source>
</reference>
<evidence type="ECO:0000259" key="1">
    <source>
        <dbReference type="Pfam" id="PF01844"/>
    </source>
</evidence>
<name>A0A2W2DC94_9ACTN</name>
<dbReference type="InterPro" id="IPR002711">
    <property type="entry name" value="HNH"/>
</dbReference>
<dbReference type="Pfam" id="PF01844">
    <property type="entry name" value="HNH"/>
    <property type="match status" value="1"/>
</dbReference>
<evidence type="ECO:0000259" key="2">
    <source>
        <dbReference type="Pfam" id="PF03235"/>
    </source>
</evidence>
<feature type="domain" description="HNH" evidence="1">
    <location>
        <begin position="496"/>
        <end position="537"/>
    </location>
</feature>
<dbReference type="InterPro" id="IPR004919">
    <property type="entry name" value="GmrSD_N"/>
</dbReference>